<reference evidence="1 2" key="2">
    <citation type="submission" date="2018-11" db="EMBL/GenBank/DDBJ databases">
        <authorList>
            <consortium name="Pathogen Informatics"/>
        </authorList>
    </citation>
    <scope>NUCLEOTIDE SEQUENCE [LARGE SCALE GENOMIC DNA]</scope>
    <source>
        <strain evidence="1">Dakar</strain>
        <strain evidence="2">Dakar, Senegal</strain>
    </source>
</reference>
<protein>
    <submittedName>
        <fullName evidence="1 3">Uncharacterized protein</fullName>
    </submittedName>
</protein>
<dbReference type="STRING" id="6186.A0A183L0Q4"/>
<gene>
    <name evidence="1" type="ORF">SCUD_LOCUS20904</name>
</gene>
<proteinExistence type="predicted"/>
<evidence type="ECO:0000313" key="3">
    <source>
        <dbReference type="WBParaSite" id="SCUD_0002090601-mRNA-1"/>
    </source>
</evidence>
<reference evidence="3" key="1">
    <citation type="submission" date="2016-06" db="UniProtKB">
        <authorList>
            <consortium name="WormBaseParasite"/>
        </authorList>
    </citation>
    <scope>IDENTIFICATION</scope>
</reference>
<dbReference type="EMBL" id="UZAK01045292">
    <property type="protein sequence ID" value="VDP73733.1"/>
    <property type="molecule type" value="Genomic_DNA"/>
</dbReference>
<evidence type="ECO:0000313" key="2">
    <source>
        <dbReference type="Proteomes" id="UP000279833"/>
    </source>
</evidence>
<dbReference type="AlphaFoldDB" id="A0A183L0Q4"/>
<accession>A0A183L0Q4</accession>
<evidence type="ECO:0000313" key="1">
    <source>
        <dbReference type="EMBL" id="VDP73733.1"/>
    </source>
</evidence>
<name>A0A183L0Q4_9TREM</name>
<organism evidence="3">
    <name type="scientific">Schistosoma curassoni</name>
    <dbReference type="NCBI Taxonomy" id="6186"/>
    <lineage>
        <taxon>Eukaryota</taxon>
        <taxon>Metazoa</taxon>
        <taxon>Spiralia</taxon>
        <taxon>Lophotrochozoa</taxon>
        <taxon>Platyhelminthes</taxon>
        <taxon>Trematoda</taxon>
        <taxon>Digenea</taxon>
        <taxon>Strigeidida</taxon>
        <taxon>Schistosomatoidea</taxon>
        <taxon>Schistosomatidae</taxon>
        <taxon>Schistosoma</taxon>
    </lineage>
</organism>
<keyword evidence="2" id="KW-1185">Reference proteome</keyword>
<sequence length="236" mass="26022">MQSHRSRYNYEDNHNTETCASDIFLQLTDMSYFSVVCIFAQNVRMGISAIVKQIALNSVNPVPFNSIHDTLPKVLIPTTTTVGVQQRLANVVEQTNHRRKSQLSAGANVLVNTPTSQFCNPISSPPPPPPHQRSYPTNITNNNLSAELSAHLNTPISCTITQSPVLQSTIVTGTANMQHVSNNERKHNPAPHILKNSQQKCEIPSSNITHKPCEINQGMFGITFIPLLFKVVSPFG</sequence>
<dbReference type="WBParaSite" id="SCUD_0002090601-mRNA-1">
    <property type="protein sequence ID" value="SCUD_0002090601-mRNA-1"/>
    <property type="gene ID" value="SCUD_0002090601"/>
</dbReference>
<dbReference type="Proteomes" id="UP000279833">
    <property type="component" value="Unassembled WGS sequence"/>
</dbReference>